<evidence type="ECO:0000313" key="6">
    <source>
        <dbReference type="Proteomes" id="UP000288711"/>
    </source>
</evidence>
<evidence type="ECO:0000256" key="2">
    <source>
        <dbReference type="SAM" id="SignalP"/>
    </source>
</evidence>
<reference evidence="3 5" key="2">
    <citation type="journal article" date="2012" name="J. Bacteriol.">
        <title>Genome Sequence of Janibacter hoylei MTCC8307, Isolated from the Stratospheric Air.</title>
        <authorList>
            <person name="Pawar S.P."/>
            <person name="Dhotre D.P."/>
            <person name="Shetty S.A."/>
            <person name="Chowdhury S.P."/>
            <person name="Chaudhari B.L."/>
            <person name="Shouche Y.S."/>
        </authorList>
    </citation>
    <scope>NUCLEOTIDE SEQUENCE [LARGE SCALE GENOMIC DNA]</scope>
    <source>
        <strain evidence="3 5">PVAS-1</strain>
    </source>
</reference>
<dbReference type="PROSITE" id="PS51257">
    <property type="entry name" value="PROKAR_LIPOPROTEIN"/>
    <property type="match status" value="1"/>
</dbReference>
<evidence type="ECO:0000313" key="4">
    <source>
        <dbReference type="EMBL" id="RWU82794.1"/>
    </source>
</evidence>
<dbReference type="EMBL" id="ALWX01000031">
    <property type="protein sequence ID" value="EKA61355.1"/>
    <property type="molecule type" value="Genomic_DNA"/>
</dbReference>
<evidence type="ECO:0000313" key="5">
    <source>
        <dbReference type="Proteomes" id="UP000004474"/>
    </source>
</evidence>
<dbReference type="eggNOG" id="ENOG5033GHA">
    <property type="taxonomic scope" value="Bacteria"/>
</dbReference>
<evidence type="ECO:0008006" key="7">
    <source>
        <dbReference type="Google" id="ProtNLM"/>
    </source>
</evidence>
<gene>
    <name evidence="3" type="ORF">B277_07745</name>
    <name evidence="4" type="ORF">CWN80_11685</name>
</gene>
<feature type="region of interest" description="Disordered" evidence="1">
    <location>
        <begin position="27"/>
        <end position="48"/>
    </location>
</feature>
<keyword evidence="6" id="KW-1185">Reference proteome</keyword>
<keyword evidence="2" id="KW-0732">Signal</keyword>
<dbReference type="Proteomes" id="UP000004474">
    <property type="component" value="Unassembled WGS sequence"/>
</dbReference>
<evidence type="ECO:0000256" key="1">
    <source>
        <dbReference type="SAM" id="MobiDB-lite"/>
    </source>
</evidence>
<dbReference type="Proteomes" id="UP000288711">
    <property type="component" value="Unassembled WGS sequence"/>
</dbReference>
<protein>
    <recommendedName>
        <fullName evidence="7">Lipoprotein</fullName>
    </recommendedName>
</protein>
<dbReference type="RefSeq" id="WP_007926813.1">
    <property type="nucleotide sequence ID" value="NZ_ALWX01000031.1"/>
</dbReference>
<feature type="signal peptide" evidence="2">
    <location>
        <begin position="1"/>
        <end position="22"/>
    </location>
</feature>
<dbReference type="AlphaFoldDB" id="K1DXU4"/>
<evidence type="ECO:0000313" key="3">
    <source>
        <dbReference type="EMBL" id="EKA61355.1"/>
    </source>
</evidence>
<dbReference type="OrthoDB" id="4964930at2"/>
<comment type="caution">
    <text evidence="3">The sequence shown here is derived from an EMBL/GenBank/DDBJ whole genome shotgun (WGS) entry which is preliminary data.</text>
</comment>
<dbReference type="STRING" id="1210046.B277_07745"/>
<organism evidence="3 5">
    <name type="scientific">Janibacter hoylei PVAS-1</name>
    <dbReference type="NCBI Taxonomy" id="1210046"/>
    <lineage>
        <taxon>Bacteria</taxon>
        <taxon>Bacillati</taxon>
        <taxon>Actinomycetota</taxon>
        <taxon>Actinomycetes</taxon>
        <taxon>Micrococcales</taxon>
        <taxon>Intrasporangiaceae</taxon>
        <taxon>Janibacter</taxon>
    </lineage>
</organism>
<proteinExistence type="predicted"/>
<sequence>MKHPFIRRLSVTAAAVVTLVLAGCSGDSDGGGGESGSSGGGGGEESTQVVNDAGVEDIDLDDAAATQTVKNPGSDIEIELRVFPLEVEGKVQTLRIAVTPKFEGGDTVNLYRIFAQTPYSPQLVDRDNLKVYSVIRELSDSWAIDEVKTDAASGETIIAWSQHAAPEDDVDSFDVLVKDGWPAFTDVPVKR</sequence>
<name>K1DXU4_9MICO</name>
<reference evidence="4" key="3">
    <citation type="submission" date="2017-11" db="EMBL/GenBank/DDBJ databases">
        <authorList>
            <person name="Seuylemezian A."/>
            <person name="Cooper K."/>
            <person name="Vaishampayan P."/>
        </authorList>
    </citation>
    <scope>NUCLEOTIDE SEQUENCE</scope>
    <source>
        <strain evidence="4">PVAS-1</strain>
    </source>
</reference>
<accession>K1DXU4</accession>
<dbReference type="EMBL" id="PIPF01000010">
    <property type="protein sequence ID" value="RWU82794.1"/>
    <property type="molecule type" value="Genomic_DNA"/>
</dbReference>
<reference evidence="4 6" key="1">
    <citation type="journal article" date="2009" name="Int. J. Syst. Evol. Microbiol.">
        <title>Janibacter hoylei sp. nov., Bacillus isronensis sp. nov. and Bacillus aryabhattai sp. nov., isolated from cryotubes used for collecting air from the upper atmosphere.</title>
        <authorList>
            <person name="Shivaji S."/>
            <person name="Chaturvedi P."/>
            <person name="Begum Z."/>
            <person name="Pindi P.K."/>
            <person name="Manorama R."/>
            <person name="Padmanaban D.A."/>
            <person name="Shouche Y.S."/>
            <person name="Pawar S."/>
            <person name="Vaishampayan P."/>
            <person name="Dutt C.B."/>
            <person name="Datta G.N."/>
            <person name="Manchanda R.K."/>
            <person name="Rao U.R."/>
            <person name="Bhargava P.M."/>
            <person name="Narlikar J.V."/>
        </authorList>
    </citation>
    <scope>NUCLEOTIDE SEQUENCE [LARGE SCALE GENOMIC DNA]</scope>
    <source>
        <strain evidence="4 6">PVAS-1</strain>
    </source>
</reference>
<dbReference type="PATRIC" id="fig|1210046.3.peg.1488"/>
<feature type="chain" id="PRO_5044735155" description="Lipoprotein" evidence="2">
    <location>
        <begin position="23"/>
        <end position="191"/>
    </location>
</feature>
<feature type="compositionally biased region" description="Gly residues" evidence="1">
    <location>
        <begin position="28"/>
        <end position="44"/>
    </location>
</feature>